<dbReference type="Gene3D" id="4.10.450.10">
    <property type="entry name" value="Glucose Oxidase, domain 2"/>
    <property type="match status" value="1"/>
</dbReference>
<dbReference type="InterPro" id="IPR012132">
    <property type="entry name" value="GMC_OxRdtase"/>
</dbReference>
<dbReference type="SUPFAM" id="SSF51905">
    <property type="entry name" value="FAD/NAD(P)-binding domain"/>
    <property type="match status" value="1"/>
</dbReference>
<dbReference type="PANTHER" id="PTHR11552:SF218">
    <property type="entry name" value="GLUCOSE-METHANOL-CHOLINE OXIDOREDUCTASE N-TERMINAL DOMAIN-CONTAINING PROTEIN"/>
    <property type="match status" value="1"/>
</dbReference>
<accession>A0A7D8ZIP2</accession>
<dbReference type="Pfam" id="PF05199">
    <property type="entry name" value="GMC_oxred_C"/>
    <property type="match status" value="1"/>
</dbReference>
<dbReference type="SUPFAM" id="SSF54373">
    <property type="entry name" value="FAD-linked reductases, C-terminal domain"/>
    <property type="match status" value="1"/>
</dbReference>
<dbReference type="Gene3D" id="3.50.50.60">
    <property type="entry name" value="FAD/NAD(P)-binding domain"/>
    <property type="match status" value="1"/>
</dbReference>
<reference evidence="12 13" key="1">
    <citation type="journal article" date="2019" name="PLoS Genet.">
        <title>Convergent evolution of linked mating-type loci in basidiomycete fungi.</title>
        <authorList>
            <person name="Sun S."/>
            <person name="Coelho M.A."/>
            <person name="Heitman J."/>
            <person name="Nowrousian M."/>
        </authorList>
    </citation>
    <scope>NUCLEOTIDE SEQUENCE [LARGE SCALE GENOMIC DNA]</scope>
    <source>
        <strain evidence="12 13">CBS 4282</strain>
    </source>
</reference>
<keyword evidence="5" id="KW-0560">Oxidoreductase</keyword>
<dbReference type="Proteomes" id="UP000473826">
    <property type="component" value="Unassembled WGS sequence"/>
</dbReference>
<dbReference type="InterPro" id="IPR036188">
    <property type="entry name" value="FAD/NAD-bd_sf"/>
</dbReference>
<keyword evidence="13" id="KW-1185">Reference proteome</keyword>
<comment type="caution">
    <text evidence="12">The sequence shown here is derived from an EMBL/GenBank/DDBJ whole genome shotgun (WGS) entry which is preliminary data.</text>
</comment>
<gene>
    <name evidence="12" type="ORF">VHUM_03258</name>
</gene>
<feature type="active site" description="Proton donor" evidence="6">
    <location>
        <position position="541"/>
    </location>
</feature>
<dbReference type="Gene3D" id="3.30.560.10">
    <property type="entry name" value="Glucose Oxidase, domain 3"/>
    <property type="match status" value="1"/>
</dbReference>
<dbReference type="InterPro" id="IPR007867">
    <property type="entry name" value="GMC_OxRtase_C"/>
</dbReference>
<evidence type="ECO:0000256" key="5">
    <source>
        <dbReference type="ARBA" id="ARBA00023002"/>
    </source>
</evidence>
<dbReference type="InterPro" id="IPR000172">
    <property type="entry name" value="GMC_OxRdtase_N"/>
</dbReference>
<evidence type="ECO:0000256" key="8">
    <source>
        <dbReference type="RuleBase" id="RU003968"/>
    </source>
</evidence>
<dbReference type="EMBL" id="QKWK01000009">
    <property type="protein sequence ID" value="TXT07088.1"/>
    <property type="molecule type" value="Genomic_DNA"/>
</dbReference>
<feature type="binding site" evidence="7">
    <location>
        <position position="252"/>
    </location>
    <ligand>
        <name>FAD</name>
        <dbReference type="ChEBI" id="CHEBI:57692"/>
    </ligand>
</feature>
<evidence type="ECO:0000256" key="6">
    <source>
        <dbReference type="PIRSR" id="PIRSR000137-1"/>
    </source>
</evidence>
<dbReference type="GO" id="GO:0016614">
    <property type="term" value="F:oxidoreductase activity, acting on CH-OH group of donors"/>
    <property type="evidence" value="ECO:0007669"/>
    <property type="project" value="InterPro"/>
</dbReference>
<keyword evidence="3 8" id="KW-0285">Flavoprotein</keyword>
<evidence type="ECO:0000259" key="10">
    <source>
        <dbReference type="PROSITE" id="PS00623"/>
    </source>
</evidence>
<feature type="region of interest" description="Disordered" evidence="9">
    <location>
        <begin position="622"/>
        <end position="646"/>
    </location>
</feature>
<protein>
    <recommendedName>
        <fullName evidence="10 11">Glucose-methanol-choline oxidoreductase N-terminal domain-containing protein</fullName>
    </recommendedName>
</protein>
<dbReference type="InterPro" id="IPR027424">
    <property type="entry name" value="Glucose_Oxidase_domain_2"/>
</dbReference>
<dbReference type="Pfam" id="PF00732">
    <property type="entry name" value="GMC_oxred_N"/>
    <property type="match status" value="1"/>
</dbReference>
<feature type="active site" description="Proton acceptor" evidence="6">
    <location>
        <position position="584"/>
    </location>
</feature>
<dbReference type="PROSITE" id="PS00623">
    <property type="entry name" value="GMC_OXRED_1"/>
    <property type="match status" value="1"/>
</dbReference>
<organism evidence="12 13">
    <name type="scientific">Vanrija humicola</name>
    <name type="common">Yeast</name>
    <name type="synonym">Cryptococcus humicola</name>
    <dbReference type="NCBI Taxonomy" id="5417"/>
    <lineage>
        <taxon>Eukaryota</taxon>
        <taxon>Fungi</taxon>
        <taxon>Dikarya</taxon>
        <taxon>Basidiomycota</taxon>
        <taxon>Agaricomycotina</taxon>
        <taxon>Tremellomycetes</taxon>
        <taxon>Trichosporonales</taxon>
        <taxon>Trichosporonaceae</taxon>
        <taxon>Vanrija</taxon>
    </lineage>
</organism>
<evidence type="ECO:0000256" key="1">
    <source>
        <dbReference type="ARBA" id="ARBA00001974"/>
    </source>
</evidence>
<dbReference type="AlphaFoldDB" id="A0A7D8ZIP2"/>
<evidence type="ECO:0000256" key="3">
    <source>
        <dbReference type="ARBA" id="ARBA00022630"/>
    </source>
</evidence>
<keyword evidence="4 7" id="KW-0274">FAD</keyword>
<evidence type="ECO:0000256" key="4">
    <source>
        <dbReference type="ARBA" id="ARBA00022827"/>
    </source>
</evidence>
<comment type="cofactor">
    <cofactor evidence="1 7">
        <name>FAD</name>
        <dbReference type="ChEBI" id="CHEBI:57692"/>
    </cofactor>
</comment>
<dbReference type="PIRSF" id="PIRSF000137">
    <property type="entry name" value="Alcohol_oxidase"/>
    <property type="match status" value="1"/>
</dbReference>
<evidence type="ECO:0000256" key="2">
    <source>
        <dbReference type="ARBA" id="ARBA00010790"/>
    </source>
</evidence>
<dbReference type="PANTHER" id="PTHR11552">
    <property type="entry name" value="GLUCOSE-METHANOL-CHOLINE GMC OXIDOREDUCTASE"/>
    <property type="match status" value="1"/>
</dbReference>
<sequence>MFRRALTTNAADVAGKTYDFIIAGGGLAGLTLAGRLAEWSNITVLVIEAGGDGSDVDLQETVPGFAYMKGLSSGPYGWGYKTVNMTDSLNLAKNYPLGKGLGGSGAINGMFWCRGSADDYDAWGAALNPGAPVTWNWAEMQKYINKAENVQMPSAAQAEEFHIILDPKVHGSGGPLQIGFSKYIYPIVANWVPTWQSLGFTNKDLAGGNVRGVTITPSTMDAAKGARSDSRRAYIDPKAAFPNLTVLSRQQVTKILFNSTLGGNLTANGVQFQADAASTTFSVFANKEVIVSGGAINSPKLLQLSGIGPASVLQPLGLPVLADLPVGQGFHDHVSYGMYFNIQSGIDTWFNLATNQSGAQDAALAQWHASADGPLTYVNEAIGYINAADIGFTTVPDVAATVAAVSAKYGFGSALQKGIAAQYAIQNTQLGTDAGQFEIIMHLWGRDASSIAIQVALQHPYSRGHVSIASASPFDPPLIDPDYFGVEADAEMMSAAVGWVRKLVAAPPLSGIITGEMSPGANVTGDDLVTAFKTTSGTEFHPLGTVSMLPKDSGGVVDTSLLVYGTLNVRVVDASVMPLQVAAHLMASTYGVAEKAADIIKAKYAFKPAVTSSSAAPTVKATTSAGSSSAQPTNTAASSSASSPSLSTGAKIGIGVGAGIGAVLLLGAIVSPL</sequence>
<proteinExistence type="inferred from homology"/>
<comment type="similarity">
    <text evidence="2 8">Belongs to the GMC oxidoreductase family.</text>
</comment>
<dbReference type="OrthoDB" id="269227at2759"/>
<feature type="domain" description="Glucose-methanol-choline oxidoreductase N-terminal" evidence="11">
    <location>
        <begin position="294"/>
        <end position="308"/>
    </location>
</feature>
<name>A0A7D8ZIP2_VANHU</name>
<evidence type="ECO:0000256" key="7">
    <source>
        <dbReference type="PIRSR" id="PIRSR000137-2"/>
    </source>
</evidence>
<dbReference type="PROSITE" id="PS00624">
    <property type="entry name" value="GMC_OXRED_2"/>
    <property type="match status" value="1"/>
</dbReference>
<evidence type="ECO:0000256" key="9">
    <source>
        <dbReference type="SAM" id="MobiDB-lite"/>
    </source>
</evidence>
<feature type="domain" description="Glucose-methanol-choline oxidoreductase N-terminal" evidence="10">
    <location>
        <begin position="98"/>
        <end position="121"/>
    </location>
</feature>
<feature type="compositionally biased region" description="Low complexity" evidence="9">
    <location>
        <begin position="627"/>
        <end position="646"/>
    </location>
</feature>
<dbReference type="GO" id="GO:0050660">
    <property type="term" value="F:flavin adenine dinucleotide binding"/>
    <property type="evidence" value="ECO:0007669"/>
    <property type="project" value="InterPro"/>
</dbReference>
<evidence type="ECO:0000313" key="13">
    <source>
        <dbReference type="Proteomes" id="UP000473826"/>
    </source>
</evidence>
<evidence type="ECO:0000313" key="12">
    <source>
        <dbReference type="EMBL" id="TXT07088.1"/>
    </source>
</evidence>
<evidence type="ECO:0000259" key="11">
    <source>
        <dbReference type="PROSITE" id="PS00624"/>
    </source>
</evidence>